<dbReference type="Pfam" id="PF00300">
    <property type="entry name" value="His_Phos_1"/>
    <property type="match status" value="1"/>
</dbReference>
<proteinExistence type="predicted"/>
<accession>A0A939LQH0</accession>
<dbReference type="SMART" id="SM00855">
    <property type="entry name" value="PGAM"/>
    <property type="match status" value="1"/>
</dbReference>
<dbReference type="InterPro" id="IPR013078">
    <property type="entry name" value="His_Pase_superF_clade-1"/>
</dbReference>
<dbReference type="CDD" id="cd07067">
    <property type="entry name" value="HP_PGM_like"/>
    <property type="match status" value="1"/>
</dbReference>
<dbReference type="Gene3D" id="3.40.50.1240">
    <property type="entry name" value="Phosphoglycerate mutase-like"/>
    <property type="match status" value="1"/>
</dbReference>
<sequence>MTPSGEGAPRRLVLLRHAKAETAGGTSDELRPLSLVGRRQSQQVGARLLQAGLVPGHVLVSSALRTRQTWELLRGALGEDASPVVEVQDLLYEARTTDVLELVHGVDPEVRTVLVVGHEPTMSATTAVLARTPEVTGAPDAGDLAQVRTGLSTATFAVLEVEDWAGVGRGTATLREVVRPAD</sequence>
<comment type="caution">
    <text evidence="2">The sequence shown here is derived from an EMBL/GenBank/DDBJ whole genome shotgun (WGS) entry which is preliminary data.</text>
</comment>
<dbReference type="PANTHER" id="PTHR20935">
    <property type="entry name" value="PHOSPHOGLYCERATE MUTASE-RELATED"/>
    <property type="match status" value="1"/>
</dbReference>
<dbReference type="InterPro" id="IPR029033">
    <property type="entry name" value="His_PPase_superfam"/>
</dbReference>
<dbReference type="InterPro" id="IPR051021">
    <property type="entry name" value="Mito_Ser/Thr_phosphatase"/>
</dbReference>
<dbReference type="AlphaFoldDB" id="A0A939LQH0"/>
<dbReference type="EMBL" id="JAGEMK010000001">
    <property type="protein sequence ID" value="MBO1750214.1"/>
    <property type="molecule type" value="Genomic_DNA"/>
</dbReference>
<name>A0A939LQH0_9CELL</name>
<dbReference type="PANTHER" id="PTHR20935:SF1">
    <property type="entry name" value="SLL1549 PROTEIN"/>
    <property type="match status" value="1"/>
</dbReference>
<organism evidence="2 3">
    <name type="scientific">Actinotalea soli</name>
    <dbReference type="NCBI Taxonomy" id="2819234"/>
    <lineage>
        <taxon>Bacteria</taxon>
        <taxon>Bacillati</taxon>
        <taxon>Actinomycetota</taxon>
        <taxon>Actinomycetes</taxon>
        <taxon>Micrococcales</taxon>
        <taxon>Cellulomonadaceae</taxon>
        <taxon>Actinotalea</taxon>
    </lineage>
</organism>
<evidence type="ECO:0000313" key="2">
    <source>
        <dbReference type="EMBL" id="MBO1750214.1"/>
    </source>
</evidence>
<keyword evidence="3" id="KW-1185">Reference proteome</keyword>
<dbReference type="RefSeq" id="WP_208053893.1">
    <property type="nucleotide sequence ID" value="NZ_JAGEMK010000001.1"/>
</dbReference>
<dbReference type="GO" id="GO:0016787">
    <property type="term" value="F:hydrolase activity"/>
    <property type="evidence" value="ECO:0007669"/>
    <property type="project" value="UniProtKB-KW"/>
</dbReference>
<evidence type="ECO:0000256" key="1">
    <source>
        <dbReference type="ARBA" id="ARBA00022801"/>
    </source>
</evidence>
<dbReference type="SUPFAM" id="SSF53254">
    <property type="entry name" value="Phosphoglycerate mutase-like"/>
    <property type="match status" value="1"/>
</dbReference>
<gene>
    <name evidence="2" type="ORF">J4G33_00180</name>
</gene>
<protein>
    <submittedName>
        <fullName evidence="2">Histidine phosphatase family protein</fullName>
    </submittedName>
</protein>
<dbReference type="Proteomes" id="UP000664209">
    <property type="component" value="Unassembled WGS sequence"/>
</dbReference>
<keyword evidence="1" id="KW-0378">Hydrolase</keyword>
<reference evidence="2" key="1">
    <citation type="submission" date="2021-03" db="EMBL/GenBank/DDBJ databases">
        <title>Actinotalea soli sp. nov., isolated from soil.</title>
        <authorList>
            <person name="Ping W."/>
            <person name="Zhang J."/>
        </authorList>
    </citation>
    <scope>NUCLEOTIDE SEQUENCE</scope>
    <source>
        <strain evidence="2">BY-33</strain>
    </source>
</reference>
<evidence type="ECO:0000313" key="3">
    <source>
        <dbReference type="Proteomes" id="UP000664209"/>
    </source>
</evidence>